<dbReference type="Proteomes" id="UP000637239">
    <property type="component" value="Chromosome 1"/>
</dbReference>
<protein>
    <submittedName>
        <fullName evidence="1">Uncharacterized protein</fullName>
    </submittedName>
</protein>
<dbReference type="EMBL" id="AP024416">
    <property type="protein sequence ID" value="BCR83548.1"/>
    <property type="molecule type" value="Genomic_DNA"/>
</dbReference>
<evidence type="ECO:0000313" key="1">
    <source>
        <dbReference type="EMBL" id="BCR83548.1"/>
    </source>
</evidence>
<keyword evidence="2" id="KW-1185">Reference proteome</keyword>
<dbReference type="GeneID" id="66977907"/>
<evidence type="ECO:0000313" key="2">
    <source>
        <dbReference type="Proteomes" id="UP000637239"/>
    </source>
</evidence>
<accession>A0A7R7VF41</accession>
<organism evidence="1 2">
    <name type="scientific">Aspergillus chevalieri</name>
    <name type="common">Eurotium chevalieri</name>
    <dbReference type="NCBI Taxonomy" id="182096"/>
    <lineage>
        <taxon>Eukaryota</taxon>
        <taxon>Fungi</taxon>
        <taxon>Dikarya</taxon>
        <taxon>Ascomycota</taxon>
        <taxon>Pezizomycotina</taxon>
        <taxon>Eurotiomycetes</taxon>
        <taxon>Eurotiomycetidae</taxon>
        <taxon>Eurotiales</taxon>
        <taxon>Aspergillaceae</taxon>
        <taxon>Aspergillus</taxon>
        <taxon>Aspergillus subgen. Aspergillus</taxon>
    </lineage>
</organism>
<dbReference type="AlphaFoldDB" id="A0A7R7VF41"/>
<dbReference type="KEGG" id="ache:ACHE_10950S"/>
<reference evidence="1" key="1">
    <citation type="submission" date="2021-01" db="EMBL/GenBank/DDBJ databases">
        <authorList>
            <consortium name="Aspergillus chevalieri M1 genome sequencing consortium"/>
            <person name="Kazuki M."/>
            <person name="Futagami T."/>
        </authorList>
    </citation>
    <scope>NUCLEOTIDE SEQUENCE</scope>
    <source>
        <strain evidence="1">M1</strain>
    </source>
</reference>
<gene>
    <name evidence="1" type="ORF">ACHE_10950S</name>
</gene>
<sequence>MDSKPISQGLKNIVEKMSDLIAEEKTERLREDTGGWLYGGQTFMGLVKDLKTEMENQGFNIYSCAVRHFFKGANILDLPTKELLIIPINGVATLSPGGQLIPDTYCSLKDQPTLSGNNIDVIIVILEKGRAET</sequence>
<name>A0A7R7VF41_ASPCH</name>
<reference evidence="1" key="2">
    <citation type="submission" date="2021-02" db="EMBL/GenBank/DDBJ databases">
        <title>Aspergillus chevalieri M1 genome sequence.</title>
        <authorList>
            <person name="Kadooka C."/>
            <person name="Mori K."/>
            <person name="Futagami T."/>
        </authorList>
    </citation>
    <scope>NUCLEOTIDE SEQUENCE</scope>
    <source>
        <strain evidence="1">M1</strain>
    </source>
</reference>
<dbReference type="RefSeq" id="XP_043132070.1">
    <property type="nucleotide sequence ID" value="XM_043284964.1"/>
</dbReference>
<proteinExistence type="predicted"/>